<name>A0A1G8V0C9_9GAMM</name>
<keyword evidence="1" id="KW-1003">Cell membrane</keyword>
<proteinExistence type="predicted"/>
<gene>
    <name evidence="3" type="ORF">SAMN05216212_0353</name>
</gene>
<keyword evidence="1" id="KW-0997">Cell inner membrane</keyword>
<dbReference type="RefSeq" id="WP_091507100.1">
    <property type="nucleotide sequence ID" value="NZ_FNFH01000001.1"/>
</dbReference>
<keyword evidence="4" id="KW-1185">Reference proteome</keyword>
<dbReference type="EMBL" id="FNFH01000001">
    <property type="protein sequence ID" value="SDJ59528.1"/>
    <property type="molecule type" value="Genomic_DNA"/>
</dbReference>
<keyword evidence="2" id="KW-1133">Transmembrane helix</keyword>
<dbReference type="OrthoDB" id="9816293at2"/>
<dbReference type="PIRSF" id="PIRSF016789">
    <property type="entry name" value="DUF454"/>
    <property type="match status" value="1"/>
</dbReference>
<dbReference type="AlphaFoldDB" id="A0A1G8V0C9"/>
<evidence type="ECO:0000256" key="1">
    <source>
        <dbReference type="PIRNR" id="PIRNR016789"/>
    </source>
</evidence>
<organism evidence="3 4">
    <name type="scientific">Microbulbifer yueqingensis</name>
    <dbReference type="NCBI Taxonomy" id="658219"/>
    <lineage>
        <taxon>Bacteria</taxon>
        <taxon>Pseudomonadati</taxon>
        <taxon>Pseudomonadota</taxon>
        <taxon>Gammaproteobacteria</taxon>
        <taxon>Cellvibrionales</taxon>
        <taxon>Microbulbiferaceae</taxon>
        <taxon>Microbulbifer</taxon>
    </lineage>
</organism>
<dbReference type="Proteomes" id="UP000199305">
    <property type="component" value="Unassembled WGS sequence"/>
</dbReference>
<dbReference type="STRING" id="658219.SAMN05216212_0353"/>
<dbReference type="InterPro" id="IPR007401">
    <property type="entry name" value="DUF454"/>
</dbReference>
<accession>A0A1G8V0C9</accession>
<dbReference type="GO" id="GO:0005886">
    <property type="term" value="C:plasma membrane"/>
    <property type="evidence" value="ECO:0007669"/>
    <property type="project" value="UniProtKB-SubCell"/>
</dbReference>
<evidence type="ECO:0000313" key="3">
    <source>
        <dbReference type="EMBL" id="SDJ59528.1"/>
    </source>
</evidence>
<feature type="transmembrane region" description="Helical" evidence="2">
    <location>
        <begin position="109"/>
        <end position="127"/>
    </location>
</feature>
<protein>
    <recommendedName>
        <fullName evidence="1">Inner membrane protein</fullName>
    </recommendedName>
</protein>
<keyword evidence="1 2" id="KW-0472">Membrane</keyword>
<reference evidence="4" key="1">
    <citation type="submission" date="2016-10" db="EMBL/GenBank/DDBJ databases">
        <authorList>
            <person name="Varghese N."/>
            <person name="Submissions S."/>
        </authorList>
    </citation>
    <scope>NUCLEOTIDE SEQUENCE [LARGE SCALE GENOMIC DNA]</scope>
    <source>
        <strain evidence="4">CGMCC 1.10658</strain>
    </source>
</reference>
<dbReference type="PANTHER" id="PTHR35813">
    <property type="entry name" value="INNER MEMBRANE PROTEIN YBAN"/>
    <property type="match status" value="1"/>
</dbReference>
<evidence type="ECO:0000313" key="4">
    <source>
        <dbReference type="Proteomes" id="UP000199305"/>
    </source>
</evidence>
<evidence type="ECO:0000256" key="2">
    <source>
        <dbReference type="SAM" id="Phobius"/>
    </source>
</evidence>
<comment type="subcellular location">
    <subcellularLocation>
        <location evidence="1">Cell inner membrane</location>
        <topology evidence="1">Multi-pass membrane protein</topology>
    </subcellularLocation>
</comment>
<dbReference type="Pfam" id="PF04304">
    <property type="entry name" value="DUF454"/>
    <property type="match status" value="1"/>
</dbReference>
<sequence length="141" mass="15694">MTSMLMSYREWGVRKRAYLLCAWLCLALAAAGAFLPLLPTTPFLLCSVWLSVKADSGLAHWLVNHRRFGPPIRRWQSERTLARSTKWLATAMITANWLLLWVLGASLPLLAALAAGFCAALAMIWRIPTTRPGVGTRENEA</sequence>
<dbReference type="PANTHER" id="PTHR35813:SF1">
    <property type="entry name" value="INNER MEMBRANE PROTEIN YBAN"/>
    <property type="match status" value="1"/>
</dbReference>
<keyword evidence="2" id="KW-0812">Transmembrane</keyword>